<dbReference type="Proteomes" id="UP000817658">
    <property type="component" value="Chromosome 1"/>
</dbReference>
<organism evidence="1">
    <name type="scientific">Oryza sativa subsp. japonica</name>
    <name type="common">Rice</name>
    <dbReference type="NCBI Taxonomy" id="39947"/>
    <lineage>
        <taxon>Eukaryota</taxon>
        <taxon>Viridiplantae</taxon>
        <taxon>Streptophyta</taxon>
        <taxon>Embryophyta</taxon>
        <taxon>Tracheophyta</taxon>
        <taxon>Spermatophyta</taxon>
        <taxon>Magnoliopsida</taxon>
        <taxon>Liliopsida</taxon>
        <taxon>Poales</taxon>
        <taxon>Poaceae</taxon>
        <taxon>BOP clade</taxon>
        <taxon>Oryzoideae</taxon>
        <taxon>Oryzeae</taxon>
        <taxon>Oryzinae</taxon>
        <taxon>Oryza</taxon>
        <taxon>Oryza sativa</taxon>
    </lineage>
</organism>
<protein>
    <submittedName>
        <fullName evidence="1">Uncharacterized protein</fullName>
    </submittedName>
</protein>
<evidence type="ECO:0000313" key="1">
    <source>
        <dbReference type="EMBL" id="BAD53091.1"/>
    </source>
</evidence>
<sequence>MAAIRGGGGGSRRAQRRRLVRETAVAWRRLATFGQPEEQFGHPDGLAIRMQRLLELVFSLC</sequence>
<name>Q5ZBC8_ORYSJ</name>
<proteinExistence type="predicted"/>
<dbReference type="EMBL" id="AP003329">
    <property type="protein sequence ID" value="BAD53091.1"/>
    <property type="molecule type" value="Genomic_DNA"/>
</dbReference>
<gene>
    <name evidence="1" type="primary">B1045F02.32</name>
</gene>
<reference evidence="1" key="1">
    <citation type="journal article" date="2002" name="Nature">
        <title>The genome sequence and structure of rice chromosome 1.</title>
        <authorList>
            <person name="Sasaki T."/>
            <person name="Matsumoto T."/>
            <person name="Yamamoto K."/>
            <person name="Sakata K."/>
            <person name="Baba T."/>
            <person name="Katayose Y."/>
            <person name="Wu J."/>
            <person name="Niimura Y."/>
            <person name="Cheng Z."/>
            <person name="Nagamura Y."/>
            <person name="Antonio B.A."/>
            <person name="Kanamori H."/>
            <person name="Hosokawa S."/>
            <person name="Masukawa M."/>
            <person name="Arikawa K."/>
            <person name="Chiden Y."/>
            <person name="Hayashi M."/>
            <person name="Okamoto M."/>
            <person name="Ando T."/>
            <person name="Aoki H."/>
            <person name="Arita K."/>
            <person name="Hamada M."/>
            <person name="Harada C."/>
            <person name="Hijishita S."/>
            <person name="Honda M."/>
            <person name="Ichikawa Y."/>
            <person name="Idonuma A."/>
            <person name="Iijima M."/>
            <person name="Ikeda M."/>
            <person name="Ikeno M."/>
            <person name="Itoh S."/>
            <person name="Itoh T."/>
            <person name="Itoh Y."/>
            <person name="Itoh Y."/>
            <person name="Iwabuchi A."/>
            <person name="Kamiya K."/>
            <person name="Karasawa W."/>
            <person name="Katagiri S."/>
            <person name="Kikuta A."/>
            <person name="Kobayashi N."/>
            <person name="Kono I."/>
            <person name="Machita K."/>
            <person name="Maehara T."/>
            <person name="Mizuno H."/>
            <person name="Mizubayashi T."/>
            <person name="Mukai Y."/>
            <person name="Nagasaki H."/>
            <person name="Nakashima M."/>
            <person name="Nakama Y."/>
            <person name="Nakamichi Y."/>
            <person name="Nakamura M."/>
            <person name="Namiki N."/>
            <person name="Negishi M."/>
            <person name="Ohta I."/>
            <person name="Ono N."/>
            <person name="Saji S."/>
            <person name="Sakai K."/>
            <person name="Shibata M."/>
            <person name="Shimokawa T."/>
            <person name="Shomura A."/>
            <person name="Song J."/>
            <person name="Takazaki Y."/>
            <person name="Terasawa K."/>
            <person name="Tsuji K."/>
            <person name="Waki K."/>
            <person name="Yamagata H."/>
            <person name="Yamane H."/>
            <person name="Yoshiki S."/>
            <person name="Yoshihara R."/>
            <person name="Yukawa K."/>
            <person name="Zhong H."/>
            <person name="Iwama H."/>
            <person name="Endo T."/>
            <person name="Ito H."/>
            <person name="Hahn J.H."/>
            <person name="Kim H.I."/>
            <person name="Eun M.Y."/>
            <person name="Yano M."/>
            <person name="Jiang J."/>
            <person name="Gojobori T."/>
        </authorList>
    </citation>
    <scope>NUCLEOTIDE SEQUENCE [LARGE SCALE GENOMIC DNA]</scope>
</reference>
<accession>Q5ZBC8</accession>
<dbReference type="AlphaFoldDB" id="Q5ZBC8"/>